<dbReference type="InterPro" id="IPR035979">
    <property type="entry name" value="RBD_domain_sf"/>
</dbReference>
<gene>
    <name evidence="5" type="ORF">MGAL_10B091076</name>
</gene>
<dbReference type="InterPro" id="IPR000504">
    <property type="entry name" value="RRM_dom"/>
</dbReference>
<dbReference type="Gene3D" id="3.30.70.330">
    <property type="match status" value="3"/>
</dbReference>
<feature type="compositionally biased region" description="Low complexity" evidence="3">
    <location>
        <begin position="508"/>
        <end position="530"/>
    </location>
</feature>
<feature type="compositionally biased region" description="Polar residues" evidence="3">
    <location>
        <begin position="654"/>
        <end position="667"/>
    </location>
</feature>
<evidence type="ECO:0000256" key="1">
    <source>
        <dbReference type="PROSITE-ProRule" id="PRU00176"/>
    </source>
</evidence>
<keyword evidence="1" id="KW-0694">RNA-binding</keyword>
<dbReference type="SMART" id="SM00360">
    <property type="entry name" value="RRM"/>
    <property type="match status" value="3"/>
</dbReference>
<name>A0A8B6CLG1_MYTGA</name>
<dbReference type="AlphaFoldDB" id="A0A8B6CLG1"/>
<evidence type="ECO:0000256" key="2">
    <source>
        <dbReference type="SAM" id="Coils"/>
    </source>
</evidence>
<feature type="compositionally biased region" description="Basic and acidic residues" evidence="3">
    <location>
        <begin position="456"/>
        <end position="466"/>
    </location>
</feature>
<protein>
    <recommendedName>
        <fullName evidence="4">RRM domain-containing protein</fullName>
    </recommendedName>
</protein>
<reference evidence="5" key="1">
    <citation type="submission" date="2018-11" db="EMBL/GenBank/DDBJ databases">
        <authorList>
            <person name="Alioto T."/>
            <person name="Alioto T."/>
        </authorList>
    </citation>
    <scope>NUCLEOTIDE SEQUENCE</scope>
</reference>
<feature type="coiled-coil region" evidence="2">
    <location>
        <begin position="394"/>
        <end position="435"/>
    </location>
</feature>
<dbReference type="CDD" id="cd12547">
    <property type="entry name" value="RRM1_2_PAR10"/>
    <property type="match status" value="1"/>
</dbReference>
<keyword evidence="6" id="KW-1185">Reference proteome</keyword>
<dbReference type="OrthoDB" id="6161426at2759"/>
<evidence type="ECO:0000313" key="6">
    <source>
        <dbReference type="Proteomes" id="UP000596742"/>
    </source>
</evidence>
<feature type="domain" description="RRM" evidence="4">
    <location>
        <begin position="719"/>
        <end position="795"/>
    </location>
</feature>
<feature type="compositionally biased region" description="Acidic residues" evidence="3">
    <location>
        <begin position="801"/>
        <end position="814"/>
    </location>
</feature>
<dbReference type="GO" id="GO:0003723">
    <property type="term" value="F:RNA binding"/>
    <property type="evidence" value="ECO:0007669"/>
    <property type="project" value="UniProtKB-UniRule"/>
</dbReference>
<organism evidence="5 6">
    <name type="scientific">Mytilus galloprovincialis</name>
    <name type="common">Mediterranean mussel</name>
    <dbReference type="NCBI Taxonomy" id="29158"/>
    <lineage>
        <taxon>Eukaryota</taxon>
        <taxon>Metazoa</taxon>
        <taxon>Spiralia</taxon>
        <taxon>Lophotrochozoa</taxon>
        <taxon>Mollusca</taxon>
        <taxon>Bivalvia</taxon>
        <taxon>Autobranchia</taxon>
        <taxon>Pteriomorphia</taxon>
        <taxon>Mytilida</taxon>
        <taxon>Mytiloidea</taxon>
        <taxon>Mytilidae</taxon>
        <taxon>Mytilinae</taxon>
        <taxon>Mytilus</taxon>
    </lineage>
</organism>
<dbReference type="Pfam" id="PF23084">
    <property type="entry name" value="KH_PARP14_1"/>
    <property type="match status" value="1"/>
</dbReference>
<feature type="compositionally biased region" description="Polar residues" evidence="3">
    <location>
        <begin position="469"/>
        <end position="489"/>
    </location>
</feature>
<evidence type="ECO:0000313" key="5">
    <source>
        <dbReference type="EMBL" id="VDI06307.1"/>
    </source>
</evidence>
<comment type="caution">
    <text evidence="5">The sequence shown here is derived from an EMBL/GenBank/DDBJ whole genome shotgun (WGS) entry which is preliminary data.</text>
</comment>
<dbReference type="Pfam" id="PF23085">
    <property type="entry name" value="RRM_PARP14_3"/>
    <property type="match status" value="3"/>
</dbReference>
<evidence type="ECO:0000256" key="3">
    <source>
        <dbReference type="SAM" id="MobiDB-lite"/>
    </source>
</evidence>
<feature type="region of interest" description="Disordered" evidence="3">
    <location>
        <begin position="606"/>
        <end position="625"/>
    </location>
</feature>
<dbReference type="EMBL" id="UYJE01001908">
    <property type="protein sequence ID" value="VDI06307.1"/>
    <property type="molecule type" value="Genomic_DNA"/>
</dbReference>
<dbReference type="InterPro" id="IPR034464">
    <property type="entry name" value="PAR10_RRM1_2"/>
</dbReference>
<dbReference type="Proteomes" id="UP000596742">
    <property type="component" value="Unassembled WGS sequence"/>
</dbReference>
<evidence type="ECO:0000259" key="4">
    <source>
        <dbReference type="PROSITE" id="PS50102"/>
    </source>
</evidence>
<sequence length="1133" mass="130509">MSGSVTDNDACGTDWEKWIPQIDSTDDKYHFTWKPPWKNFRIKICSNNKVLDNTSGFLIPLKMQFLIIHHLSTVQKIIRNLESSIVESINSTEELLEIKVKSLEDEDIFTEIERALARETDDIVMKPIQRLKFTSSLVEELFIKELKEQCIDLMRDETNIFIVGFENMKSLITKNIDEINRLTATKVLKLEDKWKIEAVKCFGITETLSKTFSDVVFRLQEETSSVYLKGRDVTINKAEKEIHKLLSDLFNEKLLFDPLTLKLLISKDSSQFFNEILQKEHLPIVWTVDSTHLYFFSKTKMDTGALKAIVYENFLTAGFSKSPKHGNQFCNSNAFIEITKKQNNKFLFLETTKSGVNIAGTKNLIFHLLHQEKIFYNDVGNTKEIQVDTLSFEIASITDEKMKIDREKRELEVKLNELERKCKEGEEKLKRITLEKVLLLRESRRKETNLMTQLEELKGLNDKQEESSSDSIEITGATNQPEGATNKSPNYDDICPVESMPMPGPTFQQQYGLYPGPGYPYNNPYQPQPYEGHLSQPEVQRPPSHSDLKISQSEHEMNRALPDEKMPKIGYPHRPGVNNHLALGESITNESEAYRRQSPWLDHCFKSPEQNLSEKNSPDDVPGPSVQPYPYYPQFYHGYHRYPVHPNYPYPQDDGNQYHTKGGQDSQPHMGPQNMPMVPNNPYQHQGHMGMPRPGRGQIPHPPVDQDHTNIKSPGQNIKMIKVSNIPSGTTENGIRFYFENKRKSGGGEIEDLDYDDDSHSAIITFEEDEVAERVISRMPLLFEKKKIDVEIFQPRPPTPDVEEDAEASGDEETTDMPTEFVIEVRGMKPTTSEDTIRYYFESCKVANADVVKMEFVEEKEMYMIWFEEESAIEAVMSKSLRVDGQTLNAKRYVPPPPPKPVPKYENRVFITNISPTTSKDRLQIIFWKLSLKIVRVNICYLSCSKIIIDIAKLQTLCMKRHLDGSHLIIHTVPITDCIVVTGHRENTSSDTMEYYFDIKRRSGVEGVREVKLVEDERKFLVYFNDPDSALEVCKREHKVEGQILKVHVYYECLGQASINDDRLKFKSLKPTVIQNINPMTIEFLLNSDTNKAAFEKQLSRHYAVVEWPDSKEIKDKLDVNCTLTEDVKTAEN</sequence>
<dbReference type="InterPro" id="IPR057044">
    <property type="entry name" value="PARP14_KH_1"/>
</dbReference>
<dbReference type="SUPFAM" id="SSF54928">
    <property type="entry name" value="RNA-binding domain, RBD"/>
    <property type="match status" value="1"/>
</dbReference>
<feature type="region of interest" description="Disordered" evidence="3">
    <location>
        <begin position="456"/>
        <end position="549"/>
    </location>
</feature>
<dbReference type="PROSITE" id="PS50102">
    <property type="entry name" value="RRM"/>
    <property type="match status" value="1"/>
</dbReference>
<dbReference type="InterPro" id="IPR012677">
    <property type="entry name" value="Nucleotide-bd_a/b_plait_sf"/>
</dbReference>
<keyword evidence="2" id="KW-0175">Coiled coil</keyword>
<proteinExistence type="predicted"/>
<accession>A0A8B6CLG1</accession>
<feature type="region of interest" description="Disordered" evidence="3">
    <location>
        <begin position="652"/>
        <end position="671"/>
    </location>
</feature>
<feature type="region of interest" description="Disordered" evidence="3">
    <location>
        <begin position="794"/>
        <end position="814"/>
    </location>
</feature>